<feature type="chain" id="PRO_5003779229" evidence="1">
    <location>
        <begin position="18"/>
        <end position="59"/>
    </location>
</feature>
<feature type="signal peptide" evidence="1">
    <location>
        <begin position="1"/>
        <end position="17"/>
    </location>
</feature>
<dbReference type="HOGENOM" id="CLU_2960757_0_0_1"/>
<evidence type="ECO:0000256" key="1">
    <source>
        <dbReference type="SAM" id="SignalP"/>
    </source>
</evidence>
<dbReference type="EMBL" id="HE797149">
    <property type="protein sequence ID" value="CCM04284.1"/>
    <property type="molecule type" value="Genomic_DNA"/>
</dbReference>
<proteinExistence type="predicted"/>
<evidence type="ECO:0000313" key="2">
    <source>
        <dbReference type="EMBL" id="CCM04284.1"/>
    </source>
</evidence>
<keyword evidence="1" id="KW-0732">Signal</keyword>
<dbReference type="RefSeq" id="XP_012183567.1">
    <property type="nucleotide sequence ID" value="XM_012328177.1"/>
</dbReference>
<evidence type="ECO:0000313" key="3">
    <source>
        <dbReference type="Proteomes" id="UP000006352"/>
    </source>
</evidence>
<gene>
    <name evidence="2" type="ORF">FIBRA_06455</name>
</gene>
<reference evidence="2 3" key="1">
    <citation type="journal article" date="2012" name="Appl. Environ. Microbiol.">
        <title>Short-read sequencing for genomic analysis of the brown rot fungus Fibroporia radiculosa.</title>
        <authorList>
            <person name="Tang J.D."/>
            <person name="Perkins A.D."/>
            <person name="Sonstegard T.S."/>
            <person name="Schroeder S.G."/>
            <person name="Burgess S.C."/>
            <person name="Diehl S.V."/>
        </authorList>
    </citation>
    <scope>NUCLEOTIDE SEQUENCE [LARGE SCALE GENOMIC DNA]</scope>
    <source>
        <strain evidence="2 3">TFFH 294</strain>
    </source>
</reference>
<accession>J4H431</accession>
<dbReference type="GeneID" id="24099195"/>
<sequence length="59" mass="6342">MRLSLAFAALLPLVVLAIPTTHIRSSAYEKDLSAVGSAGEPAMHMHCSSPLPYPVRIPR</sequence>
<dbReference type="AlphaFoldDB" id="J4H431"/>
<name>J4H431_9APHY</name>
<dbReference type="Proteomes" id="UP000006352">
    <property type="component" value="Unassembled WGS sequence"/>
</dbReference>
<organism evidence="2 3">
    <name type="scientific">Fibroporia radiculosa</name>
    <dbReference type="NCBI Taxonomy" id="599839"/>
    <lineage>
        <taxon>Eukaryota</taxon>
        <taxon>Fungi</taxon>
        <taxon>Dikarya</taxon>
        <taxon>Basidiomycota</taxon>
        <taxon>Agaricomycotina</taxon>
        <taxon>Agaricomycetes</taxon>
        <taxon>Polyporales</taxon>
        <taxon>Fibroporiaceae</taxon>
        <taxon>Fibroporia</taxon>
    </lineage>
</organism>
<keyword evidence="3" id="KW-1185">Reference proteome</keyword>
<dbReference type="InParanoid" id="J4H431"/>
<protein>
    <submittedName>
        <fullName evidence="2">Uncharacterized protein</fullName>
    </submittedName>
</protein>